<evidence type="ECO:0000313" key="2">
    <source>
        <dbReference type="Proteomes" id="UP001218218"/>
    </source>
</evidence>
<keyword evidence="2" id="KW-1185">Reference proteome</keyword>
<evidence type="ECO:0008006" key="3">
    <source>
        <dbReference type="Google" id="ProtNLM"/>
    </source>
</evidence>
<reference evidence="1" key="1">
    <citation type="submission" date="2023-03" db="EMBL/GenBank/DDBJ databases">
        <title>Massive genome expansion in bonnet fungi (Mycena s.s.) driven by repeated elements and novel gene families across ecological guilds.</title>
        <authorList>
            <consortium name="Lawrence Berkeley National Laboratory"/>
            <person name="Harder C.B."/>
            <person name="Miyauchi S."/>
            <person name="Viragh M."/>
            <person name="Kuo A."/>
            <person name="Thoen E."/>
            <person name="Andreopoulos B."/>
            <person name="Lu D."/>
            <person name="Skrede I."/>
            <person name="Drula E."/>
            <person name="Henrissat B."/>
            <person name="Morin E."/>
            <person name="Kohler A."/>
            <person name="Barry K."/>
            <person name="LaButti K."/>
            <person name="Morin E."/>
            <person name="Salamov A."/>
            <person name="Lipzen A."/>
            <person name="Mereny Z."/>
            <person name="Hegedus B."/>
            <person name="Baldrian P."/>
            <person name="Stursova M."/>
            <person name="Weitz H."/>
            <person name="Taylor A."/>
            <person name="Grigoriev I.V."/>
            <person name="Nagy L.G."/>
            <person name="Martin F."/>
            <person name="Kauserud H."/>
        </authorList>
    </citation>
    <scope>NUCLEOTIDE SEQUENCE</scope>
    <source>
        <strain evidence="1">CBHHK002</strain>
    </source>
</reference>
<dbReference type="Proteomes" id="UP001218218">
    <property type="component" value="Unassembled WGS sequence"/>
</dbReference>
<accession>A0AAD7EAZ9</accession>
<sequence length="520" mass="57812">MHSINSLECRGISPIFLGGSTRSIDQNQTRRFRRFLHGSSRHPFPPPETLSEIFRSAVAAVTPEFWGPRESTPTQDRQMELERIANAPLLILSQVCSRWHGMAIDTPTFWSTVEVSSVVHTPALLEGTIALLNTRLARSRNTALSIFLCVVRDSTPFHPRIFESLAEHSHRWERVQVAGFLRGVDTSVLTGKLSRLTRLATPGYPETIRASAIAPRLEKICIVTPLVDSQSLNEFLSLKHLQSFECAVSRPADFEILRSWMAQPRPTSAAELQLTFGINCQNFVQHYASLKRMCLPSIVWRFSAFNVCTTMAKFNARDMATIVERIFASVTATQLQRLVMGCRGYPELALQWPHAEFVVLCERSGLSSCLRTLRIVEVRIGESDLLQVLSLLPALERLEVGDAPEKPCKRKQRGKSGKSNGVITDSFLRAISDAPGRDCLVPCLSYFACVSRLTFTHGLLVDLAASRVARLSGSSMPFHLCIRCFPGTDIVVTSAVRTALWDLAADNAKFTYDAGEIGHA</sequence>
<organism evidence="1 2">
    <name type="scientific">Mycena albidolilacea</name>
    <dbReference type="NCBI Taxonomy" id="1033008"/>
    <lineage>
        <taxon>Eukaryota</taxon>
        <taxon>Fungi</taxon>
        <taxon>Dikarya</taxon>
        <taxon>Basidiomycota</taxon>
        <taxon>Agaricomycotina</taxon>
        <taxon>Agaricomycetes</taxon>
        <taxon>Agaricomycetidae</taxon>
        <taxon>Agaricales</taxon>
        <taxon>Marasmiineae</taxon>
        <taxon>Mycenaceae</taxon>
        <taxon>Mycena</taxon>
    </lineage>
</organism>
<protein>
    <recommendedName>
        <fullName evidence="3">F-box domain-containing protein</fullName>
    </recommendedName>
</protein>
<dbReference type="EMBL" id="JARIHO010000091">
    <property type="protein sequence ID" value="KAJ7306842.1"/>
    <property type="molecule type" value="Genomic_DNA"/>
</dbReference>
<evidence type="ECO:0000313" key="1">
    <source>
        <dbReference type="EMBL" id="KAJ7306842.1"/>
    </source>
</evidence>
<name>A0AAD7EAZ9_9AGAR</name>
<gene>
    <name evidence="1" type="ORF">DFH08DRAFT_901898</name>
</gene>
<comment type="caution">
    <text evidence="1">The sequence shown here is derived from an EMBL/GenBank/DDBJ whole genome shotgun (WGS) entry which is preliminary data.</text>
</comment>
<dbReference type="AlphaFoldDB" id="A0AAD7EAZ9"/>
<proteinExistence type="predicted"/>